<comment type="caution">
    <text evidence="1">The sequence shown here is derived from an EMBL/GenBank/DDBJ whole genome shotgun (WGS) entry which is preliminary data.</text>
</comment>
<dbReference type="Proteomes" id="UP001631969">
    <property type="component" value="Unassembled WGS sequence"/>
</dbReference>
<sequence>MKKIAFAGMITAVSFVSMSIGAVAASNLEEIQAYLNKGVSITLHGEKWTPKDSDGSTLYPITYNGSTYLPVRAVAEAAGLPVEWKGDTQTVALGESKTEVVSLSENEMVMKYIDVYINGTDLSAKQQFVKDYIHPEMQSIFTLGAMSVPTEADIRKSPKLVQSIDYTNEKTGKPGRMVLVQSDGNREDIFYIYEVKLGTVFSDKHSETFTAMRKLFN</sequence>
<protein>
    <submittedName>
        <fullName evidence="1">Stalk domain-containing protein</fullName>
    </submittedName>
</protein>
<proteinExistence type="predicted"/>
<organism evidence="1 2">
    <name type="scientific">Paenibacillus mesotrionivorans</name>
    <dbReference type="NCBI Taxonomy" id="3160968"/>
    <lineage>
        <taxon>Bacteria</taxon>
        <taxon>Bacillati</taxon>
        <taxon>Bacillota</taxon>
        <taxon>Bacilli</taxon>
        <taxon>Bacillales</taxon>
        <taxon>Paenibacillaceae</taxon>
        <taxon>Paenibacillus</taxon>
    </lineage>
</organism>
<accession>A0ACC7NYX3</accession>
<gene>
    <name evidence="1" type="ORF">ACI1P1_13855</name>
</gene>
<reference evidence="1" key="1">
    <citation type="submission" date="2024-12" db="EMBL/GenBank/DDBJ databases">
        <authorList>
            <person name="Wu N."/>
        </authorList>
    </citation>
    <scope>NUCLEOTIDE SEQUENCE</scope>
    <source>
        <strain evidence="1">P15</strain>
    </source>
</reference>
<name>A0ACC7NYX3_9BACL</name>
<dbReference type="EMBL" id="JBJURJ010000008">
    <property type="protein sequence ID" value="MFM9329375.1"/>
    <property type="molecule type" value="Genomic_DNA"/>
</dbReference>
<keyword evidence="2" id="KW-1185">Reference proteome</keyword>
<evidence type="ECO:0000313" key="2">
    <source>
        <dbReference type="Proteomes" id="UP001631969"/>
    </source>
</evidence>
<evidence type="ECO:0000313" key="1">
    <source>
        <dbReference type="EMBL" id="MFM9329375.1"/>
    </source>
</evidence>